<keyword evidence="2" id="KW-1003">Cell membrane</keyword>
<accession>A0A8J3N1U1</accession>
<dbReference type="GO" id="GO:0006493">
    <property type="term" value="P:protein O-linked glycosylation"/>
    <property type="evidence" value="ECO:0007669"/>
    <property type="project" value="InterPro"/>
</dbReference>
<comment type="caution">
    <text evidence="11">The sequence shown here is derived from an EMBL/GenBank/DDBJ whole genome shotgun (WGS) entry which is preliminary data.</text>
</comment>
<dbReference type="Proteomes" id="UP000597444">
    <property type="component" value="Unassembled WGS sequence"/>
</dbReference>
<feature type="transmembrane region" description="Helical" evidence="9">
    <location>
        <begin position="261"/>
        <end position="280"/>
    </location>
</feature>
<evidence type="ECO:0000256" key="2">
    <source>
        <dbReference type="ARBA" id="ARBA00022475"/>
    </source>
</evidence>
<protein>
    <recommendedName>
        <fullName evidence="10">ArnT-like N-terminal domain-containing protein</fullName>
    </recommendedName>
</protein>
<keyword evidence="4" id="KW-0808">Transferase</keyword>
<keyword evidence="5 9" id="KW-0812">Transmembrane</keyword>
<dbReference type="EMBL" id="BNJK01000001">
    <property type="protein sequence ID" value="GHO91637.1"/>
    <property type="molecule type" value="Genomic_DNA"/>
</dbReference>
<reference evidence="11" key="1">
    <citation type="submission" date="2020-10" db="EMBL/GenBank/DDBJ databases">
        <title>Taxonomic study of unclassified bacteria belonging to the class Ktedonobacteria.</title>
        <authorList>
            <person name="Yabe S."/>
            <person name="Wang C.M."/>
            <person name="Zheng Y."/>
            <person name="Sakai Y."/>
            <person name="Cavaletti L."/>
            <person name="Monciardini P."/>
            <person name="Donadio S."/>
        </authorList>
    </citation>
    <scope>NUCLEOTIDE SEQUENCE</scope>
    <source>
        <strain evidence="11">ID150040</strain>
    </source>
</reference>
<keyword evidence="12" id="KW-1185">Reference proteome</keyword>
<evidence type="ECO:0000259" key="10">
    <source>
        <dbReference type="Pfam" id="PF02366"/>
    </source>
</evidence>
<feature type="domain" description="ArnT-like N-terminal" evidence="10">
    <location>
        <begin position="209"/>
        <end position="338"/>
    </location>
</feature>
<dbReference type="InterPro" id="IPR003342">
    <property type="entry name" value="ArnT-like_N"/>
</dbReference>
<evidence type="ECO:0000256" key="5">
    <source>
        <dbReference type="ARBA" id="ARBA00022692"/>
    </source>
</evidence>
<feature type="transmembrane region" description="Helical" evidence="9">
    <location>
        <begin position="186"/>
        <end position="204"/>
    </location>
</feature>
<keyword evidence="6 9" id="KW-1133">Transmembrane helix</keyword>
<name>A0A8J3N1U1_9CHLR</name>
<evidence type="ECO:0000256" key="9">
    <source>
        <dbReference type="SAM" id="Phobius"/>
    </source>
</evidence>
<gene>
    <name evidence="11" type="ORF">KSF_016850</name>
</gene>
<dbReference type="GO" id="GO:0009103">
    <property type="term" value="P:lipopolysaccharide biosynthetic process"/>
    <property type="evidence" value="ECO:0007669"/>
    <property type="project" value="UniProtKB-ARBA"/>
</dbReference>
<comment type="subcellular location">
    <subcellularLocation>
        <location evidence="1">Cell membrane</location>
        <topology evidence="1">Multi-pass membrane protein</topology>
    </subcellularLocation>
</comment>
<dbReference type="PANTHER" id="PTHR33908">
    <property type="entry name" value="MANNOSYLTRANSFERASE YKCB-RELATED"/>
    <property type="match status" value="1"/>
</dbReference>
<dbReference type="GO" id="GO:0005886">
    <property type="term" value="C:plasma membrane"/>
    <property type="evidence" value="ECO:0007669"/>
    <property type="project" value="UniProtKB-SubCell"/>
</dbReference>
<evidence type="ECO:0000256" key="6">
    <source>
        <dbReference type="ARBA" id="ARBA00022989"/>
    </source>
</evidence>
<evidence type="ECO:0000256" key="3">
    <source>
        <dbReference type="ARBA" id="ARBA00022676"/>
    </source>
</evidence>
<keyword evidence="7 9" id="KW-0472">Membrane</keyword>
<feature type="transmembrane region" description="Helical" evidence="9">
    <location>
        <begin position="479"/>
        <end position="500"/>
    </location>
</feature>
<feature type="transmembrane region" description="Helical" evidence="9">
    <location>
        <begin position="419"/>
        <end position="437"/>
    </location>
</feature>
<evidence type="ECO:0000256" key="7">
    <source>
        <dbReference type="ARBA" id="ARBA00023136"/>
    </source>
</evidence>
<dbReference type="Pfam" id="PF02366">
    <property type="entry name" value="PMT"/>
    <property type="match status" value="1"/>
</dbReference>
<dbReference type="GO" id="GO:0016763">
    <property type="term" value="F:pentosyltransferase activity"/>
    <property type="evidence" value="ECO:0007669"/>
    <property type="project" value="TreeGrafter"/>
</dbReference>
<keyword evidence="3" id="KW-0328">Glycosyltransferase</keyword>
<feature type="transmembrane region" description="Helical" evidence="9">
    <location>
        <begin position="443"/>
        <end position="467"/>
    </location>
</feature>
<feature type="transmembrane region" description="Helical" evidence="9">
    <location>
        <begin position="236"/>
        <end position="254"/>
    </location>
</feature>
<feature type="compositionally biased region" description="Low complexity" evidence="8">
    <location>
        <begin position="1"/>
        <end position="21"/>
    </location>
</feature>
<feature type="transmembrane region" description="Helical" evidence="9">
    <location>
        <begin position="125"/>
        <end position="144"/>
    </location>
</feature>
<dbReference type="GO" id="GO:0000030">
    <property type="term" value="F:mannosyltransferase activity"/>
    <property type="evidence" value="ECO:0007669"/>
    <property type="project" value="InterPro"/>
</dbReference>
<feature type="transmembrane region" description="Helical" evidence="9">
    <location>
        <begin position="395"/>
        <end position="412"/>
    </location>
</feature>
<evidence type="ECO:0000256" key="4">
    <source>
        <dbReference type="ARBA" id="ARBA00022679"/>
    </source>
</evidence>
<feature type="compositionally biased region" description="Pro residues" evidence="8">
    <location>
        <begin position="22"/>
        <end position="44"/>
    </location>
</feature>
<sequence>MNASGRPNQPNQGPLQQQPGNMQPPPGYQGPGAPWTPPTPPPPQRKPDPDRDPGNVTLFRTGNFFVHAIQPLKKTGALLRGDGSTTIIERIRWVSAEKQRLVAAQTRLLPQAETYTSSLLHEISIPTWIEMLVVLLVLCIPLAIQGVNMFNYPAYSIDEGNYMSNAWAILHGQIEPYTYLYDHPPLGWIQIAGWVQLTGGLASFSNAINSGRVFMLVLAGASSLLVYLITSRLSGSRSAALLATLIYALSPLSLLYRREILLDNIGMFWLLLALCMITTGKSKMPTFLFAAVSLGMAILTKEIFVFFVPATLYAVWLYATPFQRKFSLVTVIYVTLAVASAYVLMAMLKGELFPPGVLPGDKGPHPSLIAALLQKEQLPAVGGQFVDSWNNWTQLDRVLLITGTIAMFINILGGTVNRFQLLAALFVATYWAFLLLNNVVYPFYIVPLLPFLAINIVMALNTPLRWLTRKVGFDLGRALLLFMLIGILIPASLQAASPLLTKNTAEPQRQAMLWLRSNVPHDAVVITNSYMYSDLHEPGGMGVGNGKPFAHAHIYVNAAQDPAVYNTELKGDWQSINFLVVDSSMLDEIRASQQYALLNQALHHGIVRAQFGSSKDGTQIQIYQVIHQ</sequence>
<dbReference type="InterPro" id="IPR050297">
    <property type="entry name" value="LipidA_mod_glycosyltrf_83"/>
</dbReference>
<dbReference type="AlphaFoldDB" id="A0A8J3N1U1"/>
<feature type="transmembrane region" description="Helical" evidence="9">
    <location>
        <begin position="213"/>
        <end position="230"/>
    </location>
</feature>
<dbReference type="RefSeq" id="WP_220202522.1">
    <property type="nucleotide sequence ID" value="NZ_BNJK01000001.1"/>
</dbReference>
<feature type="region of interest" description="Disordered" evidence="8">
    <location>
        <begin position="1"/>
        <end position="56"/>
    </location>
</feature>
<evidence type="ECO:0000313" key="11">
    <source>
        <dbReference type="EMBL" id="GHO91637.1"/>
    </source>
</evidence>
<feature type="transmembrane region" description="Helical" evidence="9">
    <location>
        <begin position="326"/>
        <end position="348"/>
    </location>
</feature>
<organism evidence="11 12">
    <name type="scientific">Reticulibacter mediterranei</name>
    <dbReference type="NCBI Taxonomy" id="2778369"/>
    <lineage>
        <taxon>Bacteria</taxon>
        <taxon>Bacillati</taxon>
        <taxon>Chloroflexota</taxon>
        <taxon>Ktedonobacteria</taxon>
        <taxon>Ktedonobacterales</taxon>
        <taxon>Reticulibacteraceae</taxon>
        <taxon>Reticulibacter</taxon>
    </lineage>
</organism>
<feature type="transmembrane region" description="Helical" evidence="9">
    <location>
        <begin position="286"/>
        <end position="319"/>
    </location>
</feature>
<evidence type="ECO:0000256" key="8">
    <source>
        <dbReference type="SAM" id="MobiDB-lite"/>
    </source>
</evidence>
<evidence type="ECO:0000313" key="12">
    <source>
        <dbReference type="Proteomes" id="UP000597444"/>
    </source>
</evidence>
<proteinExistence type="predicted"/>
<evidence type="ECO:0000256" key="1">
    <source>
        <dbReference type="ARBA" id="ARBA00004651"/>
    </source>
</evidence>
<dbReference type="PANTHER" id="PTHR33908:SF11">
    <property type="entry name" value="MEMBRANE PROTEIN"/>
    <property type="match status" value="1"/>
</dbReference>